<feature type="compositionally biased region" description="Basic and acidic residues" evidence="1">
    <location>
        <begin position="1"/>
        <end position="13"/>
    </location>
</feature>
<feature type="compositionally biased region" description="Low complexity" evidence="1">
    <location>
        <begin position="64"/>
        <end position="89"/>
    </location>
</feature>
<name>A0A6A6SSZ3_9PLEO</name>
<gene>
    <name evidence="2" type="ORF">K491DRAFT_682636</name>
</gene>
<organism evidence="2 3">
    <name type="scientific">Lophiostoma macrostomum CBS 122681</name>
    <dbReference type="NCBI Taxonomy" id="1314788"/>
    <lineage>
        <taxon>Eukaryota</taxon>
        <taxon>Fungi</taxon>
        <taxon>Dikarya</taxon>
        <taxon>Ascomycota</taxon>
        <taxon>Pezizomycotina</taxon>
        <taxon>Dothideomycetes</taxon>
        <taxon>Pleosporomycetidae</taxon>
        <taxon>Pleosporales</taxon>
        <taxon>Lophiostomataceae</taxon>
        <taxon>Lophiostoma</taxon>
    </lineage>
</organism>
<sequence length="496" mass="53631">MPRMERGLGDDQSARLSLPTDEAAPEDEPAERVSSPASVAPRSERARVTASVRKTLAGRRRAPSTATSDSDGTASSAESTSSGAASSASWNTPARAATPSTVTNTLSRTPAKAASIPRHTEEHDEPGGVVDLGQALAVHTGDSMQVLLDMADSFYQNLRRRDFSVADARKTAQVMFEVWSKAGFRRLVRHMRAFACSPTIPGQAEAALTLTATPPDPLEPKNFVQDAAIPASYMTDILRHKSTEHATAILSTEREPAPLRSAMNNAITAFVTDHPDLVVNGKIFLDGVGSDEDKTTQFSLPKPRGTGGVLLGKYVKVSAPSLARCGRYKKRSQKASSRSRVGWMLPWLLGKHASNHLERMGSRKVDEVMEAFAESCGSLVDAADGIGELLLSLWMQGEPFKAIGTAEPESWHGLWDQFAVVYGADRLRKEADADRRLASPESSRLHTEDLRTIDVLLARLTGVKHEGGIFSEDEAESVVALRWGRGLEVGRSGRRL</sequence>
<reference evidence="2" key="1">
    <citation type="journal article" date="2020" name="Stud. Mycol.">
        <title>101 Dothideomycetes genomes: a test case for predicting lifestyles and emergence of pathogens.</title>
        <authorList>
            <person name="Haridas S."/>
            <person name="Albert R."/>
            <person name="Binder M."/>
            <person name="Bloem J."/>
            <person name="Labutti K."/>
            <person name="Salamov A."/>
            <person name="Andreopoulos B."/>
            <person name="Baker S."/>
            <person name="Barry K."/>
            <person name="Bills G."/>
            <person name="Bluhm B."/>
            <person name="Cannon C."/>
            <person name="Castanera R."/>
            <person name="Culley D."/>
            <person name="Daum C."/>
            <person name="Ezra D."/>
            <person name="Gonzalez J."/>
            <person name="Henrissat B."/>
            <person name="Kuo A."/>
            <person name="Liang C."/>
            <person name="Lipzen A."/>
            <person name="Lutzoni F."/>
            <person name="Magnuson J."/>
            <person name="Mondo S."/>
            <person name="Nolan M."/>
            <person name="Ohm R."/>
            <person name="Pangilinan J."/>
            <person name="Park H.-J."/>
            <person name="Ramirez L."/>
            <person name="Alfaro M."/>
            <person name="Sun H."/>
            <person name="Tritt A."/>
            <person name="Yoshinaga Y."/>
            <person name="Zwiers L.-H."/>
            <person name="Turgeon B."/>
            <person name="Goodwin S."/>
            <person name="Spatafora J."/>
            <person name="Crous P."/>
            <person name="Grigoriev I."/>
        </authorList>
    </citation>
    <scope>NUCLEOTIDE SEQUENCE</scope>
    <source>
        <strain evidence="2">CBS 122681</strain>
    </source>
</reference>
<dbReference type="EMBL" id="MU004441">
    <property type="protein sequence ID" value="KAF2650895.1"/>
    <property type="molecule type" value="Genomic_DNA"/>
</dbReference>
<evidence type="ECO:0000256" key="1">
    <source>
        <dbReference type="SAM" id="MobiDB-lite"/>
    </source>
</evidence>
<accession>A0A6A6SSZ3</accession>
<dbReference type="Proteomes" id="UP000799324">
    <property type="component" value="Unassembled WGS sequence"/>
</dbReference>
<keyword evidence="3" id="KW-1185">Reference proteome</keyword>
<proteinExistence type="predicted"/>
<protein>
    <submittedName>
        <fullName evidence="2">Uncharacterized protein</fullName>
    </submittedName>
</protein>
<evidence type="ECO:0000313" key="2">
    <source>
        <dbReference type="EMBL" id="KAF2650895.1"/>
    </source>
</evidence>
<evidence type="ECO:0000313" key="3">
    <source>
        <dbReference type="Proteomes" id="UP000799324"/>
    </source>
</evidence>
<dbReference type="AlphaFoldDB" id="A0A6A6SSZ3"/>
<feature type="compositionally biased region" description="Polar residues" evidence="1">
    <location>
        <begin position="98"/>
        <end position="108"/>
    </location>
</feature>
<feature type="region of interest" description="Disordered" evidence="1">
    <location>
        <begin position="1"/>
        <end position="128"/>
    </location>
</feature>